<dbReference type="InterPro" id="IPR051401">
    <property type="entry name" value="GtrA_CellWall_Glycosyl"/>
</dbReference>
<evidence type="ECO:0000256" key="5">
    <source>
        <dbReference type="ARBA" id="ARBA00023136"/>
    </source>
</evidence>
<proteinExistence type="inferred from homology"/>
<evidence type="ECO:0000313" key="8">
    <source>
        <dbReference type="EMBL" id="MFC3195148.1"/>
    </source>
</evidence>
<feature type="transmembrane region" description="Helical" evidence="6">
    <location>
        <begin position="12"/>
        <end position="32"/>
    </location>
</feature>
<dbReference type="PANTHER" id="PTHR38459">
    <property type="entry name" value="PROPHAGE BACTOPRENOL-LINKED GLUCOSE TRANSLOCASE HOMOLOG"/>
    <property type="match status" value="1"/>
</dbReference>
<keyword evidence="3 6" id="KW-0812">Transmembrane</keyword>
<accession>A0ABV7JEC4</accession>
<evidence type="ECO:0000259" key="7">
    <source>
        <dbReference type="Pfam" id="PF04138"/>
    </source>
</evidence>
<comment type="caution">
    <text evidence="8">The sequence shown here is derived from an EMBL/GenBank/DDBJ whole genome shotgun (WGS) entry which is preliminary data.</text>
</comment>
<feature type="domain" description="GtrA/DPMS transmembrane" evidence="7">
    <location>
        <begin position="13"/>
        <end position="128"/>
    </location>
</feature>
<evidence type="ECO:0000256" key="1">
    <source>
        <dbReference type="ARBA" id="ARBA00004141"/>
    </source>
</evidence>
<feature type="transmembrane region" description="Helical" evidence="6">
    <location>
        <begin position="77"/>
        <end position="96"/>
    </location>
</feature>
<reference evidence="9" key="1">
    <citation type="journal article" date="2019" name="Int. J. Syst. Evol. Microbiol.">
        <title>The Global Catalogue of Microorganisms (GCM) 10K type strain sequencing project: providing services to taxonomists for standard genome sequencing and annotation.</title>
        <authorList>
            <consortium name="The Broad Institute Genomics Platform"/>
            <consortium name="The Broad Institute Genome Sequencing Center for Infectious Disease"/>
            <person name="Wu L."/>
            <person name="Ma J."/>
        </authorList>
    </citation>
    <scope>NUCLEOTIDE SEQUENCE [LARGE SCALE GENOMIC DNA]</scope>
    <source>
        <strain evidence="9">KCTC 42953</strain>
    </source>
</reference>
<evidence type="ECO:0000313" key="9">
    <source>
        <dbReference type="Proteomes" id="UP001595533"/>
    </source>
</evidence>
<dbReference type="EMBL" id="JBHRTS010000007">
    <property type="protein sequence ID" value="MFC3195148.1"/>
    <property type="molecule type" value="Genomic_DNA"/>
</dbReference>
<evidence type="ECO:0000256" key="6">
    <source>
        <dbReference type="SAM" id="Phobius"/>
    </source>
</evidence>
<dbReference type="InterPro" id="IPR007267">
    <property type="entry name" value="GtrA_DPMS_TM"/>
</dbReference>
<name>A0ABV7JEC4_9GAMM</name>
<evidence type="ECO:0000256" key="3">
    <source>
        <dbReference type="ARBA" id="ARBA00022692"/>
    </source>
</evidence>
<feature type="transmembrane region" description="Helical" evidence="6">
    <location>
        <begin position="38"/>
        <end position="57"/>
    </location>
</feature>
<comment type="similarity">
    <text evidence="2">Belongs to the GtrA family.</text>
</comment>
<organism evidence="8 9">
    <name type="scientific">Marinicella sediminis</name>
    <dbReference type="NCBI Taxonomy" id="1792834"/>
    <lineage>
        <taxon>Bacteria</taxon>
        <taxon>Pseudomonadati</taxon>
        <taxon>Pseudomonadota</taxon>
        <taxon>Gammaproteobacteria</taxon>
        <taxon>Lysobacterales</taxon>
        <taxon>Marinicellaceae</taxon>
        <taxon>Marinicella</taxon>
    </lineage>
</organism>
<keyword evidence="9" id="KW-1185">Reference proteome</keyword>
<protein>
    <submittedName>
        <fullName evidence="8">GtrA family protein</fullName>
    </submittedName>
</protein>
<keyword evidence="4 6" id="KW-1133">Transmembrane helix</keyword>
<sequence length="129" mass="14301">MSSVKPFLALMVRYGLVGVLASVVHAAISLLLHEVFAIAPFTAHASGFAGGLVTAYLGHYHYSFKDDGQHRSRFPRFVITSLTGFALHQGGVWWLVSQLGWDYSTMALPALMLTIPLVTFLLSKFWVFR</sequence>
<dbReference type="Proteomes" id="UP001595533">
    <property type="component" value="Unassembled WGS sequence"/>
</dbReference>
<evidence type="ECO:0000256" key="4">
    <source>
        <dbReference type="ARBA" id="ARBA00022989"/>
    </source>
</evidence>
<dbReference type="PANTHER" id="PTHR38459:SF1">
    <property type="entry name" value="PROPHAGE BACTOPRENOL-LINKED GLUCOSE TRANSLOCASE HOMOLOG"/>
    <property type="match status" value="1"/>
</dbReference>
<feature type="transmembrane region" description="Helical" evidence="6">
    <location>
        <begin position="108"/>
        <end position="127"/>
    </location>
</feature>
<gene>
    <name evidence="8" type="ORF">ACFODZ_12925</name>
</gene>
<evidence type="ECO:0000256" key="2">
    <source>
        <dbReference type="ARBA" id="ARBA00009399"/>
    </source>
</evidence>
<keyword evidence="5 6" id="KW-0472">Membrane</keyword>
<comment type="subcellular location">
    <subcellularLocation>
        <location evidence="1">Membrane</location>
        <topology evidence="1">Multi-pass membrane protein</topology>
    </subcellularLocation>
</comment>
<dbReference type="Pfam" id="PF04138">
    <property type="entry name" value="GtrA_DPMS_TM"/>
    <property type="match status" value="1"/>
</dbReference>
<dbReference type="RefSeq" id="WP_157892855.1">
    <property type="nucleotide sequence ID" value="NZ_JBHRTS010000007.1"/>
</dbReference>